<dbReference type="PANTHER" id="PTHR44051">
    <property type="entry name" value="GLUTATHIONE S-TRANSFERASE-RELATED"/>
    <property type="match status" value="1"/>
</dbReference>
<dbReference type="SFLD" id="SFLDS00019">
    <property type="entry name" value="Glutathione_Transferase_(cytos"/>
    <property type="match status" value="1"/>
</dbReference>
<dbReference type="SFLD" id="SFLDG00358">
    <property type="entry name" value="Main_(cytGST)"/>
    <property type="match status" value="1"/>
</dbReference>
<dbReference type="AlphaFoldDB" id="A0A562IXY8"/>
<dbReference type="Pfam" id="PF13417">
    <property type="entry name" value="GST_N_3"/>
    <property type="match status" value="1"/>
</dbReference>
<comment type="caution">
    <text evidence="3">The sequence shown here is derived from an EMBL/GenBank/DDBJ whole genome shotgun (WGS) entry which is preliminary data.</text>
</comment>
<dbReference type="Gene3D" id="1.20.1050.10">
    <property type="match status" value="1"/>
</dbReference>
<dbReference type="CDD" id="cd00570">
    <property type="entry name" value="GST_N_family"/>
    <property type="match status" value="1"/>
</dbReference>
<dbReference type="InterPro" id="IPR010987">
    <property type="entry name" value="Glutathione-S-Trfase_C-like"/>
</dbReference>
<dbReference type="CDD" id="cd00299">
    <property type="entry name" value="GST_C_family"/>
    <property type="match status" value="1"/>
</dbReference>
<accession>A0A562IXY8</accession>
<dbReference type="InterPro" id="IPR036282">
    <property type="entry name" value="Glutathione-S-Trfase_C_sf"/>
</dbReference>
<evidence type="ECO:0000259" key="1">
    <source>
        <dbReference type="PROSITE" id="PS50404"/>
    </source>
</evidence>
<dbReference type="EMBL" id="VLKG01000004">
    <property type="protein sequence ID" value="TWH75788.1"/>
    <property type="molecule type" value="Genomic_DNA"/>
</dbReference>
<evidence type="ECO:0000313" key="3">
    <source>
        <dbReference type="EMBL" id="TWH75788.1"/>
    </source>
</evidence>
<dbReference type="Gene3D" id="3.40.30.10">
    <property type="entry name" value="Glutaredoxin"/>
    <property type="match status" value="1"/>
</dbReference>
<dbReference type="PROSITE" id="PS50404">
    <property type="entry name" value="GST_NTER"/>
    <property type="match status" value="1"/>
</dbReference>
<evidence type="ECO:0000313" key="4">
    <source>
        <dbReference type="Proteomes" id="UP000319627"/>
    </source>
</evidence>
<dbReference type="PANTHER" id="PTHR44051:SF8">
    <property type="entry name" value="GLUTATHIONE S-TRANSFERASE GSTA"/>
    <property type="match status" value="1"/>
</dbReference>
<dbReference type="InterPro" id="IPR040079">
    <property type="entry name" value="Glutathione_S-Trfase"/>
</dbReference>
<dbReference type="PROSITE" id="PS50405">
    <property type="entry name" value="GST_CTER"/>
    <property type="match status" value="1"/>
</dbReference>
<evidence type="ECO:0000259" key="2">
    <source>
        <dbReference type="PROSITE" id="PS50405"/>
    </source>
</evidence>
<dbReference type="GO" id="GO:0016740">
    <property type="term" value="F:transferase activity"/>
    <property type="evidence" value="ECO:0007669"/>
    <property type="project" value="UniProtKB-KW"/>
</dbReference>
<dbReference type="Pfam" id="PF14497">
    <property type="entry name" value="GST_C_3"/>
    <property type="match status" value="1"/>
</dbReference>
<organism evidence="3 4">
    <name type="scientific">Azomonas agilis</name>
    <dbReference type="NCBI Taxonomy" id="116849"/>
    <lineage>
        <taxon>Bacteria</taxon>
        <taxon>Pseudomonadati</taxon>
        <taxon>Pseudomonadota</taxon>
        <taxon>Gammaproteobacteria</taxon>
        <taxon>Pseudomonadales</taxon>
        <taxon>Pseudomonadaceae</taxon>
        <taxon>Azomonas</taxon>
    </lineage>
</organism>
<keyword evidence="4" id="KW-1185">Reference proteome</keyword>
<sequence>MSSQATLYGAPLSPFVRKTQVCLHEKGLDYQLEIVMPFNTPDGYQDISPLKRIPGFRDEQVSLADSSVICQYLEDQYPQTPRLYGTNAQESAKIRWFEKYADYELAPLTTFCIFVNRLLRPARGEPCDEQAIELALTQKLPPHFDYLEQQLGTRNYLVGSTLSMADIALSCQLISLEYAGESLDANCWPALDALHARTKVHPSFSKVLSSEQAILEGLYAAVGKKG</sequence>
<name>A0A562IXY8_9GAMM</name>
<dbReference type="InterPro" id="IPR004045">
    <property type="entry name" value="Glutathione_S-Trfase_N"/>
</dbReference>
<protein>
    <submittedName>
        <fullName evidence="3">Glutathione S-transferase</fullName>
    </submittedName>
</protein>
<reference evidence="3 4" key="1">
    <citation type="submission" date="2019-07" db="EMBL/GenBank/DDBJ databases">
        <title>Genomic Encyclopedia of Type Strains, Phase I: the one thousand microbial genomes (KMG-I) project.</title>
        <authorList>
            <person name="Kyrpides N."/>
        </authorList>
    </citation>
    <scope>NUCLEOTIDE SEQUENCE [LARGE SCALE GENOMIC DNA]</scope>
    <source>
        <strain evidence="3 4">DSM 375</strain>
    </source>
</reference>
<dbReference type="RefSeq" id="WP_144571024.1">
    <property type="nucleotide sequence ID" value="NZ_VLKG01000004.1"/>
</dbReference>
<dbReference type="Proteomes" id="UP000319627">
    <property type="component" value="Unassembled WGS sequence"/>
</dbReference>
<gene>
    <name evidence="3" type="ORF">LX59_01298</name>
</gene>
<feature type="domain" description="GST C-terminal" evidence="2">
    <location>
        <begin position="87"/>
        <end position="217"/>
    </location>
</feature>
<dbReference type="SUPFAM" id="SSF52833">
    <property type="entry name" value="Thioredoxin-like"/>
    <property type="match status" value="1"/>
</dbReference>
<proteinExistence type="predicted"/>
<dbReference type="InterPro" id="IPR004046">
    <property type="entry name" value="GST_C"/>
</dbReference>
<keyword evidence="3" id="KW-0808">Transferase</keyword>
<dbReference type="SUPFAM" id="SSF47616">
    <property type="entry name" value="GST C-terminal domain-like"/>
    <property type="match status" value="1"/>
</dbReference>
<feature type="domain" description="GST N-terminal" evidence="1">
    <location>
        <begin position="3"/>
        <end position="81"/>
    </location>
</feature>
<dbReference type="InterPro" id="IPR036249">
    <property type="entry name" value="Thioredoxin-like_sf"/>
</dbReference>
<dbReference type="OrthoDB" id="9782992at2"/>